<dbReference type="InterPro" id="IPR027417">
    <property type="entry name" value="P-loop_NTPase"/>
</dbReference>
<evidence type="ECO:0000259" key="4">
    <source>
        <dbReference type="PROSITE" id="PS00662"/>
    </source>
</evidence>
<evidence type="ECO:0000313" key="5">
    <source>
        <dbReference type="EMBL" id="OIQ58567.1"/>
    </source>
</evidence>
<keyword evidence="3" id="KW-0067">ATP-binding</keyword>
<dbReference type="Gene3D" id="3.30.300.160">
    <property type="entry name" value="Type II secretion system, protein E, N-terminal domain"/>
    <property type="match status" value="1"/>
</dbReference>
<dbReference type="PANTHER" id="PTHR30258">
    <property type="entry name" value="TYPE II SECRETION SYSTEM PROTEIN GSPE-RELATED"/>
    <property type="match status" value="1"/>
</dbReference>
<reference evidence="5 6" key="1">
    <citation type="submission" date="2016-08" db="EMBL/GenBank/DDBJ databases">
        <title>Genome-based comparison of Moorella thermoacetic strains.</title>
        <authorList>
            <person name="Poehlein A."/>
            <person name="Bengelsdorf F.R."/>
            <person name="Esser C."/>
            <person name="Duerre P."/>
            <person name="Daniel R."/>
        </authorList>
    </citation>
    <scope>NUCLEOTIDE SEQUENCE [LARGE SCALE GENOMIC DNA]</scope>
    <source>
        <strain evidence="5 6">DSM 21394</strain>
    </source>
</reference>
<accession>A0A1J5NRY4</accession>
<dbReference type="SMART" id="SM00382">
    <property type="entry name" value="AAA"/>
    <property type="match status" value="1"/>
</dbReference>
<dbReference type="Gene3D" id="3.30.450.90">
    <property type="match status" value="1"/>
</dbReference>
<keyword evidence="2" id="KW-0547">Nucleotide-binding</keyword>
<dbReference type="SUPFAM" id="SSF160246">
    <property type="entry name" value="EspE N-terminal domain-like"/>
    <property type="match status" value="1"/>
</dbReference>
<dbReference type="InterPro" id="IPR007831">
    <property type="entry name" value="T2SS_GspE_N"/>
</dbReference>
<dbReference type="Pfam" id="PF05157">
    <property type="entry name" value="MshEN"/>
    <property type="match status" value="1"/>
</dbReference>
<comment type="similarity">
    <text evidence="1">Belongs to the GSP E family.</text>
</comment>
<dbReference type="SUPFAM" id="SSF52540">
    <property type="entry name" value="P-loop containing nucleoside triphosphate hydrolases"/>
    <property type="match status" value="1"/>
</dbReference>
<dbReference type="PROSITE" id="PS00662">
    <property type="entry name" value="T2SP_E"/>
    <property type="match status" value="1"/>
</dbReference>
<dbReference type="AlphaFoldDB" id="A0A1J5NRY4"/>
<dbReference type="Pfam" id="PF00437">
    <property type="entry name" value="T2SSE"/>
    <property type="match status" value="1"/>
</dbReference>
<dbReference type="InterPro" id="IPR001482">
    <property type="entry name" value="T2SS/T4SS_dom"/>
</dbReference>
<dbReference type="Proteomes" id="UP000182811">
    <property type="component" value="Unassembled WGS sequence"/>
</dbReference>
<dbReference type="FunFam" id="3.30.450.90:FF:000001">
    <property type="entry name" value="Type II secretion system ATPase GspE"/>
    <property type="match status" value="1"/>
</dbReference>
<name>A0A1J5NRY4_NEOTH</name>
<evidence type="ECO:0000256" key="1">
    <source>
        <dbReference type="ARBA" id="ARBA00006611"/>
    </source>
</evidence>
<proteinExistence type="inferred from homology"/>
<evidence type="ECO:0000256" key="3">
    <source>
        <dbReference type="ARBA" id="ARBA00022840"/>
    </source>
</evidence>
<protein>
    <submittedName>
        <fullName evidence="5">Type II secretion system protein E</fullName>
    </submittedName>
</protein>
<dbReference type="PANTHER" id="PTHR30258:SF1">
    <property type="entry name" value="PROTEIN TRANSPORT PROTEIN HOFB HOMOLOG"/>
    <property type="match status" value="1"/>
</dbReference>
<dbReference type="FunFam" id="3.40.50.300:FF:000398">
    <property type="entry name" value="Type IV pilus assembly ATPase PilB"/>
    <property type="match status" value="1"/>
</dbReference>
<dbReference type="InterPro" id="IPR037257">
    <property type="entry name" value="T2SS_E_N_sf"/>
</dbReference>
<dbReference type="GO" id="GO:0005886">
    <property type="term" value="C:plasma membrane"/>
    <property type="evidence" value="ECO:0007669"/>
    <property type="project" value="TreeGrafter"/>
</dbReference>
<evidence type="ECO:0000256" key="2">
    <source>
        <dbReference type="ARBA" id="ARBA00022741"/>
    </source>
</evidence>
<dbReference type="GO" id="GO:0005524">
    <property type="term" value="F:ATP binding"/>
    <property type="evidence" value="ECO:0007669"/>
    <property type="project" value="UniProtKB-KW"/>
</dbReference>
<evidence type="ECO:0000313" key="6">
    <source>
        <dbReference type="Proteomes" id="UP000182811"/>
    </source>
</evidence>
<sequence length="555" mass="61173">METMLAFPRLGEFLLRRGLVNEEQLKEALEEQKKTGKKLGETLVALGYLTPEALTTSLAEHLGLPRVELDNRRPVTGVPEHLVRRHKVFPYAREGKKLYTATADPLDVLALDNLRFATGYEIVPAVASPEEIEQAIRRWYGSSAVEEAVDAASMVETQEDENLLEEAADAPVIRLVDEIIDQAINEGASDMHIEPGREKTVVRFRLDGVLHDVTEFPRRLHNAVITRLKVMAGIDIAERRLPQDGRIRLHQPRDVDLRVSTLPTVTGEKIVLRVLDKTKVIPRLESLGYSESALILLRQAIHAPYGMILITGPTGSGKTTTLYAALSEIVSREINVVTVEDPPEYEIPGVNQIGVNLKAGLTFATALKSILRQDPDVVMVGEIRDAETAHIAVQAAMTGHLVLSTMHTNDAASAPVRLIDMGVEPYLVASSLLCVAAQRLVRKLCPRCTQEYHLARDAPVRVALEFGEEDVVLRRSGGCSYCGKTGYRGRTAVTEVLKVTRGIREMIKRAVGVDDIKNLALHEGMKTLRQEATAKVLAGITTPEEVLRVVFATDD</sequence>
<organism evidence="5 6">
    <name type="scientific">Neomoorella thermoacetica</name>
    <name type="common">Clostridium thermoaceticum</name>
    <dbReference type="NCBI Taxonomy" id="1525"/>
    <lineage>
        <taxon>Bacteria</taxon>
        <taxon>Bacillati</taxon>
        <taxon>Bacillota</taxon>
        <taxon>Clostridia</taxon>
        <taxon>Neomoorellales</taxon>
        <taxon>Neomoorellaceae</taxon>
        <taxon>Neomoorella</taxon>
    </lineage>
</organism>
<dbReference type="GO" id="GO:0016887">
    <property type="term" value="F:ATP hydrolysis activity"/>
    <property type="evidence" value="ECO:0007669"/>
    <property type="project" value="TreeGrafter"/>
</dbReference>
<dbReference type="Gene3D" id="3.40.50.300">
    <property type="entry name" value="P-loop containing nucleotide triphosphate hydrolases"/>
    <property type="match status" value="1"/>
</dbReference>
<feature type="domain" description="Bacterial type II secretion system protein E" evidence="4">
    <location>
        <begin position="371"/>
        <end position="385"/>
    </location>
</feature>
<comment type="caution">
    <text evidence="5">The sequence shown here is derived from an EMBL/GenBank/DDBJ whole genome shotgun (WGS) entry which is preliminary data.</text>
</comment>
<gene>
    <name evidence="5" type="primary">xpsE</name>
    <name evidence="5" type="ORF">MOTE_19370</name>
</gene>
<dbReference type="CDD" id="cd01129">
    <property type="entry name" value="PulE-GspE-like"/>
    <property type="match status" value="1"/>
</dbReference>
<dbReference type="InterPro" id="IPR003593">
    <property type="entry name" value="AAA+_ATPase"/>
</dbReference>
<dbReference type="EMBL" id="MDDC01000014">
    <property type="protein sequence ID" value="OIQ58567.1"/>
    <property type="molecule type" value="Genomic_DNA"/>
</dbReference>